<feature type="domain" description="RING-type" evidence="1">
    <location>
        <begin position="91"/>
        <end position="121"/>
    </location>
</feature>
<evidence type="ECO:0000259" key="1">
    <source>
        <dbReference type="Pfam" id="PF17123"/>
    </source>
</evidence>
<feature type="non-terminal residue" evidence="2">
    <location>
        <position position="1"/>
    </location>
</feature>
<dbReference type="Pfam" id="PF17123">
    <property type="entry name" value="zf-RING_11"/>
    <property type="match status" value="1"/>
</dbReference>
<dbReference type="InterPro" id="IPR011990">
    <property type="entry name" value="TPR-like_helical_dom_sf"/>
</dbReference>
<keyword evidence="3" id="KW-1185">Reference proteome</keyword>
<reference evidence="2" key="1">
    <citation type="submission" date="2021-02" db="EMBL/GenBank/DDBJ databases">
        <authorList>
            <person name="Dougan E. K."/>
            <person name="Rhodes N."/>
            <person name="Thang M."/>
            <person name="Chan C."/>
        </authorList>
    </citation>
    <scope>NUCLEOTIDE SEQUENCE</scope>
</reference>
<dbReference type="Gene3D" id="3.30.40.10">
    <property type="entry name" value="Zinc/RING finger domain, C3HC4 (zinc finger)"/>
    <property type="match status" value="1"/>
</dbReference>
<evidence type="ECO:0000313" key="2">
    <source>
        <dbReference type="EMBL" id="CAE8618570.1"/>
    </source>
</evidence>
<dbReference type="AlphaFoldDB" id="A0A813FX54"/>
<dbReference type="OrthoDB" id="432238at2759"/>
<organism evidence="2 3">
    <name type="scientific">Polarella glacialis</name>
    <name type="common">Dinoflagellate</name>
    <dbReference type="NCBI Taxonomy" id="89957"/>
    <lineage>
        <taxon>Eukaryota</taxon>
        <taxon>Sar</taxon>
        <taxon>Alveolata</taxon>
        <taxon>Dinophyceae</taxon>
        <taxon>Suessiales</taxon>
        <taxon>Suessiaceae</taxon>
        <taxon>Polarella</taxon>
    </lineage>
</organism>
<dbReference type="Gene3D" id="1.25.40.10">
    <property type="entry name" value="Tetratricopeptide repeat domain"/>
    <property type="match status" value="1"/>
</dbReference>
<dbReference type="SUPFAM" id="SSF57850">
    <property type="entry name" value="RING/U-box"/>
    <property type="match status" value="1"/>
</dbReference>
<name>A0A813FX54_POLGL</name>
<comment type="caution">
    <text evidence="2">The sequence shown here is derived from an EMBL/GenBank/DDBJ whole genome shotgun (WGS) entry which is preliminary data.</text>
</comment>
<gene>
    <name evidence="2" type="ORF">PGLA1383_LOCUS36183</name>
</gene>
<dbReference type="InterPro" id="IPR001841">
    <property type="entry name" value="Znf_RING"/>
</dbReference>
<sequence length="128" mass="13706">VAPLRANLASALCAHEKYKEAEAEYEKALAVARGAGDRRVEANVLVNLANLYDGELNSPEKAREFRQALADLRSGGTRSQAMQAPSGSAPCAICLEALDPAGDSRKPVVVLPCRHAYHRDCWDGCLAS</sequence>
<accession>A0A813FX54</accession>
<dbReference type="InterPro" id="IPR013083">
    <property type="entry name" value="Znf_RING/FYVE/PHD"/>
</dbReference>
<evidence type="ECO:0000313" key="3">
    <source>
        <dbReference type="Proteomes" id="UP000654075"/>
    </source>
</evidence>
<proteinExistence type="predicted"/>
<feature type="non-terminal residue" evidence="2">
    <location>
        <position position="128"/>
    </location>
</feature>
<dbReference type="Pfam" id="PF13424">
    <property type="entry name" value="TPR_12"/>
    <property type="match status" value="1"/>
</dbReference>
<dbReference type="Proteomes" id="UP000654075">
    <property type="component" value="Unassembled WGS sequence"/>
</dbReference>
<dbReference type="GO" id="GO:0005737">
    <property type="term" value="C:cytoplasm"/>
    <property type="evidence" value="ECO:0007669"/>
    <property type="project" value="UniProtKB-ARBA"/>
</dbReference>
<dbReference type="SUPFAM" id="SSF48452">
    <property type="entry name" value="TPR-like"/>
    <property type="match status" value="1"/>
</dbReference>
<protein>
    <recommendedName>
        <fullName evidence="1">RING-type domain-containing protein</fullName>
    </recommendedName>
</protein>
<dbReference type="EMBL" id="CAJNNV010026586">
    <property type="protein sequence ID" value="CAE8618570.1"/>
    <property type="molecule type" value="Genomic_DNA"/>
</dbReference>